<dbReference type="AlphaFoldDB" id="A0A1H5TSJ4"/>
<protein>
    <submittedName>
        <fullName evidence="1">Uncharacterized protein</fullName>
    </submittedName>
</protein>
<dbReference type="EMBL" id="FNVQ01000001">
    <property type="protein sequence ID" value="SEF65739.1"/>
    <property type="molecule type" value="Genomic_DNA"/>
</dbReference>
<gene>
    <name evidence="1" type="ORF">SAMN05444390_101157</name>
</gene>
<proteinExistence type="predicted"/>
<dbReference type="RefSeq" id="WP_104001183.1">
    <property type="nucleotide sequence ID" value="NZ_FNVQ01000001.1"/>
</dbReference>
<dbReference type="OrthoDB" id="6169664at2"/>
<reference evidence="1 2" key="1">
    <citation type="submission" date="2016-10" db="EMBL/GenBank/DDBJ databases">
        <authorList>
            <person name="de Groot N.N."/>
        </authorList>
    </citation>
    <scope>NUCLEOTIDE SEQUENCE [LARGE SCALE GENOMIC DNA]</scope>
    <source>
        <strain evidence="1 2">DSM 22012</strain>
    </source>
</reference>
<name>A0A1H5TSJ4_9GAMM</name>
<organism evidence="1 2">
    <name type="scientific">Marinobacterium lutimaris</name>
    <dbReference type="NCBI Taxonomy" id="568106"/>
    <lineage>
        <taxon>Bacteria</taxon>
        <taxon>Pseudomonadati</taxon>
        <taxon>Pseudomonadota</taxon>
        <taxon>Gammaproteobacteria</taxon>
        <taxon>Oceanospirillales</taxon>
        <taxon>Oceanospirillaceae</taxon>
        <taxon>Marinobacterium</taxon>
    </lineage>
</organism>
<dbReference type="Proteomes" id="UP000236745">
    <property type="component" value="Unassembled WGS sequence"/>
</dbReference>
<sequence>MMFADLIDLEDFASRLRELGVPVPAGASEAEVEGELETWIRDGSDEQRSALGGMLSALEKEFDGLMLPSVEGIVKNAQSKM</sequence>
<evidence type="ECO:0000313" key="1">
    <source>
        <dbReference type="EMBL" id="SEF65739.1"/>
    </source>
</evidence>
<evidence type="ECO:0000313" key="2">
    <source>
        <dbReference type="Proteomes" id="UP000236745"/>
    </source>
</evidence>
<accession>A0A1H5TSJ4</accession>
<keyword evidence="2" id="KW-1185">Reference proteome</keyword>